<keyword evidence="3" id="KW-0804">Transcription</keyword>
<dbReference type="InterPro" id="IPR036388">
    <property type="entry name" value="WH-like_DNA-bd_sf"/>
</dbReference>
<dbReference type="SMART" id="SM00346">
    <property type="entry name" value="HTH_ICLR"/>
    <property type="match status" value="1"/>
</dbReference>
<dbReference type="GO" id="GO:0003700">
    <property type="term" value="F:DNA-binding transcription factor activity"/>
    <property type="evidence" value="ECO:0007669"/>
    <property type="project" value="TreeGrafter"/>
</dbReference>
<dbReference type="InterPro" id="IPR050707">
    <property type="entry name" value="HTH_MetabolicPath_Reg"/>
</dbReference>
<organism evidence="6 7">
    <name type="scientific">Brucella pseudogrignonensis</name>
    <dbReference type="NCBI Taxonomy" id="419475"/>
    <lineage>
        <taxon>Bacteria</taxon>
        <taxon>Pseudomonadati</taxon>
        <taxon>Pseudomonadota</taxon>
        <taxon>Alphaproteobacteria</taxon>
        <taxon>Hyphomicrobiales</taxon>
        <taxon>Brucellaceae</taxon>
        <taxon>Brucella/Ochrobactrum group</taxon>
        <taxon>Brucella</taxon>
    </lineage>
</organism>
<dbReference type="PROSITE" id="PS51078">
    <property type="entry name" value="ICLR_ED"/>
    <property type="match status" value="1"/>
</dbReference>
<gene>
    <name evidence="6" type="ORF">CEV34_0027</name>
</gene>
<dbReference type="GO" id="GO:0003677">
    <property type="term" value="F:DNA binding"/>
    <property type="evidence" value="ECO:0007669"/>
    <property type="project" value="UniProtKB-KW"/>
</dbReference>
<dbReference type="PANTHER" id="PTHR30136:SF24">
    <property type="entry name" value="HTH-TYPE TRANSCRIPTIONAL REPRESSOR ALLR"/>
    <property type="match status" value="1"/>
</dbReference>
<evidence type="ECO:0000259" key="5">
    <source>
        <dbReference type="PROSITE" id="PS51078"/>
    </source>
</evidence>
<feature type="domain" description="IclR-ED" evidence="5">
    <location>
        <begin position="118"/>
        <end position="302"/>
    </location>
</feature>
<keyword evidence="2" id="KW-0238">DNA-binding</keyword>
<dbReference type="InterPro" id="IPR005471">
    <property type="entry name" value="Tscrpt_reg_IclR_N"/>
</dbReference>
<feature type="domain" description="HTH iclR-type" evidence="4">
    <location>
        <begin position="55"/>
        <end position="117"/>
    </location>
</feature>
<dbReference type="Pfam" id="PF09339">
    <property type="entry name" value="HTH_IclR"/>
    <property type="match status" value="1"/>
</dbReference>
<dbReference type="InterPro" id="IPR014757">
    <property type="entry name" value="Tscrpt_reg_IclR_C"/>
</dbReference>
<evidence type="ECO:0000256" key="1">
    <source>
        <dbReference type="ARBA" id="ARBA00023015"/>
    </source>
</evidence>
<dbReference type="Gene3D" id="3.30.450.40">
    <property type="match status" value="1"/>
</dbReference>
<dbReference type="AlphaFoldDB" id="A0A256GV33"/>
<dbReference type="SUPFAM" id="SSF46785">
    <property type="entry name" value="Winged helix' DNA-binding domain"/>
    <property type="match status" value="1"/>
</dbReference>
<proteinExistence type="predicted"/>
<dbReference type="GO" id="GO:0045892">
    <property type="term" value="P:negative regulation of DNA-templated transcription"/>
    <property type="evidence" value="ECO:0007669"/>
    <property type="project" value="TreeGrafter"/>
</dbReference>
<evidence type="ECO:0000256" key="3">
    <source>
        <dbReference type="ARBA" id="ARBA00023163"/>
    </source>
</evidence>
<dbReference type="InterPro" id="IPR029016">
    <property type="entry name" value="GAF-like_dom_sf"/>
</dbReference>
<comment type="caution">
    <text evidence="6">The sequence shown here is derived from an EMBL/GenBank/DDBJ whole genome shotgun (WGS) entry which is preliminary data.</text>
</comment>
<reference evidence="6 7" key="1">
    <citation type="submission" date="2017-07" db="EMBL/GenBank/DDBJ databases">
        <title>Phylogenetic study on the rhizospheric bacterium Ochrobactrum sp. A44.</title>
        <authorList>
            <person name="Krzyzanowska D.M."/>
            <person name="Ossowicki A."/>
            <person name="Rajewska M."/>
            <person name="Maciag T."/>
            <person name="Kaczynski Z."/>
            <person name="Czerwicka M."/>
            <person name="Jafra S."/>
        </authorList>
    </citation>
    <scope>NUCLEOTIDE SEQUENCE [LARGE SCALE GENOMIC DNA]</scope>
    <source>
        <strain evidence="6 7">CCUG 30717</strain>
    </source>
</reference>
<dbReference type="Pfam" id="PF01614">
    <property type="entry name" value="IclR_C"/>
    <property type="match status" value="1"/>
</dbReference>
<evidence type="ECO:0000313" key="6">
    <source>
        <dbReference type="EMBL" id="OYR30972.1"/>
    </source>
</evidence>
<keyword evidence="7" id="KW-1185">Reference proteome</keyword>
<dbReference type="EMBL" id="NNRM01000001">
    <property type="protein sequence ID" value="OYR30972.1"/>
    <property type="molecule type" value="Genomic_DNA"/>
</dbReference>
<evidence type="ECO:0000313" key="7">
    <source>
        <dbReference type="Proteomes" id="UP000216188"/>
    </source>
</evidence>
<dbReference type="SUPFAM" id="SSF55781">
    <property type="entry name" value="GAF domain-like"/>
    <property type="match status" value="1"/>
</dbReference>
<accession>A0A256GV33</accession>
<evidence type="ECO:0000256" key="2">
    <source>
        <dbReference type="ARBA" id="ARBA00023125"/>
    </source>
</evidence>
<name>A0A256GV33_9HYPH</name>
<evidence type="ECO:0000259" key="4">
    <source>
        <dbReference type="PROSITE" id="PS51077"/>
    </source>
</evidence>
<dbReference type="InterPro" id="IPR036390">
    <property type="entry name" value="WH_DNA-bd_sf"/>
</dbReference>
<dbReference type="PANTHER" id="PTHR30136">
    <property type="entry name" value="HELIX-TURN-HELIX TRANSCRIPTIONAL REGULATOR, ICLR FAMILY"/>
    <property type="match status" value="1"/>
</dbReference>
<keyword evidence="1" id="KW-0805">Transcription regulation</keyword>
<sequence>MLTLGHETTYSLAWNLCWRSIMGAVSHKAWREAQTRQGQYQIATADSGKSDAKSIQSVDRALSILEALSLRDAPLMLNEIAKVAEINLSTCHHLVKTLVKRGYVVYGGRSGGYSLSSRLETISRQSSRDYNLAEFVRANLQELNLNLREAVQMAVLRGAALVTHIQLPSHIPPQLDLREYTKLHTVHASAPGKAILAWLPEAELARVVADNGLTAFTDKTITSLGNLIEELRLVRRSGFAMDDGEFRTDLVGYGAVVRDKSGAVVCSIGATIPRKRASDEYRKHIARTVVECARDLSGRMPAGCFV</sequence>
<dbReference type="Gene3D" id="1.10.10.10">
    <property type="entry name" value="Winged helix-like DNA-binding domain superfamily/Winged helix DNA-binding domain"/>
    <property type="match status" value="1"/>
</dbReference>
<dbReference type="PROSITE" id="PS51077">
    <property type="entry name" value="HTH_ICLR"/>
    <property type="match status" value="1"/>
</dbReference>
<dbReference type="Proteomes" id="UP000216188">
    <property type="component" value="Unassembled WGS sequence"/>
</dbReference>
<protein>
    <submittedName>
        <fullName evidence="6">Bacterial transcriptional regulator family protein</fullName>
    </submittedName>
</protein>